<feature type="transmembrane region" description="Helical" evidence="1">
    <location>
        <begin position="78"/>
        <end position="96"/>
    </location>
</feature>
<keyword evidence="1" id="KW-0472">Membrane</keyword>
<dbReference type="InterPro" id="IPR036927">
    <property type="entry name" value="Cyt_c_oxase-like_su1_sf"/>
</dbReference>
<name>A0ABQ1RZ47_9MICO</name>
<feature type="transmembrane region" description="Helical" evidence="1">
    <location>
        <begin position="108"/>
        <end position="130"/>
    </location>
</feature>
<dbReference type="EMBL" id="BMCM01000004">
    <property type="protein sequence ID" value="GGD83717.1"/>
    <property type="molecule type" value="Genomic_DNA"/>
</dbReference>
<dbReference type="InterPro" id="IPR021299">
    <property type="entry name" value="DUF2871"/>
</dbReference>
<reference evidence="3" key="1">
    <citation type="journal article" date="2019" name="Int. J. Syst. Evol. Microbiol.">
        <title>The Global Catalogue of Microorganisms (GCM) 10K type strain sequencing project: providing services to taxonomists for standard genome sequencing and annotation.</title>
        <authorList>
            <consortium name="The Broad Institute Genomics Platform"/>
            <consortium name="The Broad Institute Genome Sequencing Center for Infectious Disease"/>
            <person name="Wu L."/>
            <person name="Ma J."/>
        </authorList>
    </citation>
    <scope>NUCLEOTIDE SEQUENCE [LARGE SCALE GENOMIC DNA]</scope>
    <source>
        <strain evidence="3">CCM 7640</strain>
    </source>
</reference>
<feature type="transmembrane region" description="Helical" evidence="1">
    <location>
        <begin position="142"/>
        <end position="163"/>
    </location>
</feature>
<protein>
    <recommendedName>
        <fullName evidence="4">DUF2871 domain-containing protein</fullName>
    </recommendedName>
</protein>
<dbReference type="Gene3D" id="1.20.210.10">
    <property type="entry name" value="Cytochrome c oxidase-like, subunit I domain"/>
    <property type="match status" value="1"/>
</dbReference>
<feature type="transmembrane region" description="Helical" evidence="1">
    <location>
        <begin position="39"/>
        <end position="58"/>
    </location>
</feature>
<evidence type="ECO:0000256" key="1">
    <source>
        <dbReference type="SAM" id="Phobius"/>
    </source>
</evidence>
<keyword evidence="1" id="KW-0812">Transmembrane</keyword>
<evidence type="ECO:0000313" key="2">
    <source>
        <dbReference type="EMBL" id="GGD83717.1"/>
    </source>
</evidence>
<sequence>MPEGKIDHSMDPVRGRGDQAEDMTLDTITRTASRTAQLLLLRAIAVYTVIGLAAGLFYREFTKANGYPEGLMGQLGLAHTHILTLGLIVLLIVLALEKVFTLSASRLFRWFFWIYNAGVALTAAMLVWHGMLQVQDLESSKMIAGIAGVGHMLVGAGLVLLLLSLRTAIRRA</sequence>
<accession>A0ABQ1RZ47</accession>
<proteinExistence type="predicted"/>
<keyword evidence="3" id="KW-1185">Reference proteome</keyword>
<evidence type="ECO:0008006" key="4">
    <source>
        <dbReference type="Google" id="ProtNLM"/>
    </source>
</evidence>
<organism evidence="2 3">
    <name type="scientific">Microbacterium murale</name>
    <dbReference type="NCBI Taxonomy" id="1081040"/>
    <lineage>
        <taxon>Bacteria</taxon>
        <taxon>Bacillati</taxon>
        <taxon>Actinomycetota</taxon>
        <taxon>Actinomycetes</taxon>
        <taxon>Micrococcales</taxon>
        <taxon>Microbacteriaceae</taxon>
        <taxon>Microbacterium</taxon>
    </lineage>
</organism>
<evidence type="ECO:0000313" key="3">
    <source>
        <dbReference type="Proteomes" id="UP000629365"/>
    </source>
</evidence>
<gene>
    <name evidence="2" type="ORF">GCM10007269_28280</name>
</gene>
<comment type="caution">
    <text evidence="2">The sequence shown here is derived from an EMBL/GenBank/DDBJ whole genome shotgun (WGS) entry which is preliminary data.</text>
</comment>
<dbReference type="Proteomes" id="UP000629365">
    <property type="component" value="Unassembled WGS sequence"/>
</dbReference>
<dbReference type="Pfam" id="PF11070">
    <property type="entry name" value="DUF2871"/>
    <property type="match status" value="1"/>
</dbReference>
<keyword evidence="1" id="KW-1133">Transmembrane helix</keyword>